<dbReference type="InterPro" id="IPR011055">
    <property type="entry name" value="Dup_hybrid_motif"/>
</dbReference>
<dbReference type="PROSITE" id="PS00371">
    <property type="entry name" value="PTS_EIIA_TYPE_1_HIS"/>
    <property type="match status" value="1"/>
</dbReference>
<reference evidence="9" key="1">
    <citation type="submission" date="2023-03" db="EMBL/GenBank/DDBJ databases">
        <authorList>
            <person name="Shen W."/>
            <person name="Cai J."/>
        </authorList>
    </citation>
    <scope>NUCLEOTIDE SEQUENCE</scope>
    <source>
        <strain evidence="9">B646-2</strain>
    </source>
</reference>
<gene>
    <name evidence="9" type="ORF">P7D78_16795</name>
</gene>
<dbReference type="Gene3D" id="2.70.70.10">
    <property type="entry name" value="Glucose Permease (Domain IIA)"/>
    <property type="match status" value="1"/>
</dbReference>
<dbReference type="PROSITE" id="PS51093">
    <property type="entry name" value="PTS_EIIA_TYPE_1"/>
    <property type="match status" value="1"/>
</dbReference>
<evidence type="ECO:0000256" key="5">
    <source>
        <dbReference type="ARBA" id="ARBA00022679"/>
    </source>
</evidence>
<evidence type="ECO:0000256" key="3">
    <source>
        <dbReference type="ARBA" id="ARBA00022448"/>
    </source>
</evidence>
<evidence type="ECO:0000256" key="7">
    <source>
        <dbReference type="ARBA" id="ARBA00022777"/>
    </source>
</evidence>
<organism evidence="9 10">
    <name type="scientific">Enterococcus raffinosus</name>
    <dbReference type="NCBI Taxonomy" id="71452"/>
    <lineage>
        <taxon>Bacteria</taxon>
        <taxon>Bacillati</taxon>
        <taxon>Bacillota</taxon>
        <taxon>Bacilli</taxon>
        <taxon>Lactobacillales</taxon>
        <taxon>Enterococcaceae</taxon>
        <taxon>Enterococcus</taxon>
    </lineage>
</organism>
<comment type="subcellular location">
    <subcellularLocation>
        <location evidence="2">Cell membrane</location>
        <topology evidence="2">Multi-pass membrane protein</topology>
    </subcellularLocation>
    <subcellularLocation>
        <location evidence="1">Cytoplasm</location>
    </subcellularLocation>
</comment>
<evidence type="ECO:0000259" key="8">
    <source>
        <dbReference type="PROSITE" id="PS51093"/>
    </source>
</evidence>
<evidence type="ECO:0000256" key="1">
    <source>
        <dbReference type="ARBA" id="ARBA00004496"/>
    </source>
</evidence>
<keyword evidence="6" id="KW-0598">Phosphotransferase system</keyword>
<dbReference type="PANTHER" id="PTHR45008">
    <property type="entry name" value="PTS SYSTEM GLUCOSE-SPECIFIC EIIA COMPONENT"/>
    <property type="match status" value="1"/>
</dbReference>
<keyword evidence="7" id="KW-0418">Kinase</keyword>
<sequence length="156" mass="16999">MFDLFKKKKTEAFFAPVDGQFVPLAEVSDPVFAQKMMGEGFGIQPTASEIYAPIKGTVTTIFQTKHAIGLKSTLGSEVLIHIGLDTVELAGEPFDVHVKEGQTVDEKTLLVTVDFEKVRSAGKEEVVLTLLTNGGESFDSLEKKKVNHSEQLKSIG</sequence>
<name>A0AAW8T4F1_9ENTE</name>
<dbReference type="Pfam" id="PF00358">
    <property type="entry name" value="PTS_EIIA_1"/>
    <property type="match status" value="1"/>
</dbReference>
<dbReference type="EMBL" id="JARPXM010000021">
    <property type="protein sequence ID" value="MDT2539794.1"/>
    <property type="molecule type" value="Genomic_DNA"/>
</dbReference>
<dbReference type="SUPFAM" id="SSF51261">
    <property type="entry name" value="Duplicated hybrid motif"/>
    <property type="match status" value="1"/>
</dbReference>
<evidence type="ECO:0000256" key="2">
    <source>
        <dbReference type="ARBA" id="ARBA00004651"/>
    </source>
</evidence>
<dbReference type="Proteomes" id="UP001249240">
    <property type="component" value="Unassembled WGS sequence"/>
</dbReference>
<proteinExistence type="predicted"/>
<dbReference type="AlphaFoldDB" id="A0AAW8T4F1"/>
<dbReference type="FunFam" id="2.70.70.10:FF:000001">
    <property type="entry name" value="PTS system glucose-specific IIA component"/>
    <property type="match status" value="1"/>
</dbReference>
<dbReference type="RefSeq" id="WP_010745460.1">
    <property type="nucleotide sequence ID" value="NZ_BAAAXM010000062.1"/>
</dbReference>
<dbReference type="NCBIfam" id="TIGR00830">
    <property type="entry name" value="PTBA"/>
    <property type="match status" value="1"/>
</dbReference>
<dbReference type="GO" id="GO:0005886">
    <property type="term" value="C:plasma membrane"/>
    <property type="evidence" value="ECO:0007669"/>
    <property type="project" value="UniProtKB-SubCell"/>
</dbReference>
<accession>A0AAW8T4F1</accession>
<feature type="domain" description="PTS EIIA type-1" evidence="8">
    <location>
        <begin position="29"/>
        <end position="133"/>
    </location>
</feature>
<dbReference type="InterPro" id="IPR050890">
    <property type="entry name" value="PTS_EIIA_component"/>
</dbReference>
<dbReference type="PANTHER" id="PTHR45008:SF1">
    <property type="entry name" value="PTS SYSTEM GLUCOSE-SPECIFIC EIIA COMPONENT"/>
    <property type="match status" value="1"/>
</dbReference>
<evidence type="ECO:0000256" key="6">
    <source>
        <dbReference type="ARBA" id="ARBA00022683"/>
    </source>
</evidence>
<evidence type="ECO:0000313" key="10">
    <source>
        <dbReference type="Proteomes" id="UP001249240"/>
    </source>
</evidence>
<dbReference type="GO" id="GO:0009401">
    <property type="term" value="P:phosphoenolpyruvate-dependent sugar phosphotransferase system"/>
    <property type="evidence" value="ECO:0007669"/>
    <property type="project" value="UniProtKB-KW"/>
</dbReference>
<dbReference type="InterPro" id="IPR001127">
    <property type="entry name" value="PTS_EIIA_1_perm"/>
</dbReference>
<dbReference type="GO" id="GO:0016301">
    <property type="term" value="F:kinase activity"/>
    <property type="evidence" value="ECO:0007669"/>
    <property type="project" value="UniProtKB-KW"/>
</dbReference>
<comment type="caution">
    <text evidence="9">The sequence shown here is derived from an EMBL/GenBank/DDBJ whole genome shotgun (WGS) entry which is preliminary data.</text>
</comment>
<keyword evidence="4 9" id="KW-0762">Sugar transport</keyword>
<keyword evidence="3" id="KW-0813">Transport</keyword>
<evidence type="ECO:0000313" key="9">
    <source>
        <dbReference type="EMBL" id="MDT2539794.1"/>
    </source>
</evidence>
<protein>
    <submittedName>
        <fullName evidence="9">PTS glucose transporter subunit IIA</fullName>
    </submittedName>
</protein>
<dbReference type="GO" id="GO:0005737">
    <property type="term" value="C:cytoplasm"/>
    <property type="evidence" value="ECO:0007669"/>
    <property type="project" value="UniProtKB-SubCell"/>
</dbReference>
<dbReference type="GeneID" id="67040955"/>
<keyword evidence="5" id="KW-0808">Transferase</keyword>
<evidence type="ECO:0000256" key="4">
    <source>
        <dbReference type="ARBA" id="ARBA00022597"/>
    </source>
</evidence>